<reference evidence="2" key="1">
    <citation type="submission" date="2018-01" db="EMBL/GenBank/DDBJ databases">
        <title>An insight into the sialome of Amazonian anophelines.</title>
        <authorList>
            <person name="Ribeiro J.M."/>
            <person name="Scarpassa V."/>
            <person name="Calvo E."/>
        </authorList>
    </citation>
    <scope>NUCLEOTIDE SEQUENCE</scope>
</reference>
<proteinExistence type="predicted"/>
<protein>
    <submittedName>
        <fullName evidence="2">Putative secreted protein</fullName>
    </submittedName>
</protein>
<dbReference type="EMBL" id="GGFL01015064">
    <property type="protein sequence ID" value="MBW79242.1"/>
    <property type="molecule type" value="Transcribed_RNA"/>
</dbReference>
<dbReference type="AlphaFoldDB" id="A0A2M4DNV9"/>
<sequence>MGATVGGKVFGLHLWMLLVVLLVVGREDTRFRRDIRRRIVRGRVELWSAGADGGAGGGGSCWRWRRIGL</sequence>
<keyword evidence="1" id="KW-1133">Transmembrane helix</keyword>
<organism evidence="2">
    <name type="scientific">Anopheles darlingi</name>
    <name type="common">Mosquito</name>
    <dbReference type="NCBI Taxonomy" id="43151"/>
    <lineage>
        <taxon>Eukaryota</taxon>
        <taxon>Metazoa</taxon>
        <taxon>Ecdysozoa</taxon>
        <taxon>Arthropoda</taxon>
        <taxon>Hexapoda</taxon>
        <taxon>Insecta</taxon>
        <taxon>Pterygota</taxon>
        <taxon>Neoptera</taxon>
        <taxon>Endopterygota</taxon>
        <taxon>Diptera</taxon>
        <taxon>Nematocera</taxon>
        <taxon>Culicoidea</taxon>
        <taxon>Culicidae</taxon>
        <taxon>Anophelinae</taxon>
        <taxon>Anopheles</taxon>
    </lineage>
</organism>
<feature type="transmembrane region" description="Helical" evidence="1">
    <location>
        <begin position="12"/>
        <end position="29"/>
    </location>
</feature>
<evidence type="ECO:0000256" key="1">
    <source>
        <dbReference type="SAM" id="Phobius"/>
    </source>
</evidence>
<name>A0A2M4DNV9_ANODA</name>
<accession>A0A2M4DNV9</accession>
<keyword evidence="1" id="KW-0812">Transmembrane</keyword>
<keyword evidence="1" id="KW-0472">Membrane</keyword>
<evidence type="ECO:0000313" key="2">
    <source>
        <dbReference type="EMBL" id="MBW79242.1"/>
    </source>
</evidence>